<dbReference type="SUPFAM" id="SSF51283">
    <property type="entry name" value="dUTPase-like"/>
    <property type="match status" value="1"/>
</dbReference>
<dbReference type="PANTHER" id="PTHR42680:SF3">
    <property type="entry name" value="DCTP DEAMINASE"/>
    <property type="match status" value="1"/>
</dbReference>
<reference evidence="3" key="2">
    <citation type="journal article" date="2023" name="IMA Fungus">
        <title>Comparative genomic study of the Penicillium genus elucidates a diverse pangenome and 15 lateral gene transfer events.</title>
        <authorList>
            <person name="Petersen C."/>
            <person name="Sorensen T."/>
            <person name="Nielsen M.R."/>
            <person name="Sondergaard T.E."/>
            <person name="Sorensen J.L."/>
            <person name="Fitzpatrick D.A."/>
            <person name="Frisvad J.C."/>
            <person name="Nielsen K.L."/>
        </authorList>
    </citation>
    <scope>NUCLEOTIDE SEQUENCE</scope>
    <source>
        <strain evidence="3">IBT 19713</strain>
    </source>
</reference>
<reference evidence="3" key="1">
    <citation type="submission" date="2022-11" db="EMBL/GenBank/DDBJ databases">
        <authorList>
            <person name="Petersen C."/>
        </authorList>
    </citation>
    <scope>NUCLEOTIDE SEQUENCE</scope>
    <source>
        <strain evidence="3">IBT 19713</strain>
    </source>
</reference>
<sequence>MEHEGLRRLPHNCIASILPRSSLWGSGIGITAGVVDAGYEGAIGALLEVKNPSGVTLYKDVKLAQIVFEELGEAVEGYNGIYQSSTTSTRRDGATKV</sequence>
<dbReference type="InterPro" id="IPR011962">
    <property type="entry name" value="dCTP_deaminase"/>
</dbReference>
<dbReference type="Gene3D" id="2.70.40.10">
    <property type="match status" value="1"/>
</dbReference>
<dbReference type="InterPro" id="IPR033704">
    <property type="entry name" value="dUTPase_trimeric"/>
</dbReference>
<comment type="caution">
    <text evidence="3">The sequence shown here is derived from an EMBL/GenBank/DDBJ whole genome shotgun (WGS) entry which is preliminary data.</text>
</comment>
<dbReference type="GeneID" id="83205251"/>
<dbReference type="Pfam" id="PF22769">
    <property type="entry name" value="DCD"/>
    <property type="match status" value="1"/>
</dbReference>
<dbReference type="InterPro" id="IPR036157">
    <property type="entry name" value="dUTPase-like_sf"/>
</dbReference>
<evidence type="ECO:0008006" key="5">
    <source>
        <dbReference type="Google" id="ProtNLM"/>
    </source>
</evidence>
<gene>
    <name evidence="3" type="ORF">N7468_008652</name>
</gene>
<dbReference type="GO" id="GO:0006229">
    <property type="term" value="P:dUTP biosynthetic process"/>
    <property type="evidence" value="ECO:0007669"/>
    <property type="project" value="InterPro"/>
</dbReference>
<dbReference type="PANTHER" id="PTHR42680">
    <property type="entry name" value="DCTP DEAMINASE"/>
    <property type="match status" value="1"/>
</dbReference>
<dbReference type="AlphaFoldDB" id="A0A9W9NQ39"/>
<evidence type="ECO:0000313" key="4">
    <source>
        <dbReference type="Proteomes" id="UP001150941"/>
    </source>
</evidence>
<evidence type="ECO:0000313" key="3">
    <source>
        <dbReference type="EMBL" id="KAJ5224110.1"/>
    </source>
</evidence>
<keyword evidence="1" id="KW-0378">Hydrolase</keyword>
<name>A0A9W9NQ39_9EURO</name>
<evidence type="ECO:0000256" key="2">
    <source>
        <dbReference type="ARBA" id="ARBA00023080"/>
    </source>
</evidence>
<evidence type="ECO:0000256" key="1">
    <source>
        <dbReference type="ARBA" id="ARBA00022801"/>
    </source>
</evidence>
<proteinExistence type="predicted"/>
<dbReference type="EMBL" id="JAPQKS010000006">
    <property type="protein sequence ID" value="KAJ5224110.1"/>
    <property type="molecule type" value="Genomic_DNA"/>
</dbReference>
<keyword evidence="2" id="KW-0546">Nucleotide metabolism</keyword>
<accession>A0A9W9NQ39</accession>
<protein>
    <recommendedName>
        <fullName evidence="5">dUTPase-like domain-containing protein</fullName>
    </recommendedName>
</protein>
<dbReference type="OrthoDB" id="2874071at2759"/>
<dbReference type="CDD" id="cd07557">
    <property type="entry name" value="trimeric_dUTPase"/>
    <property type="match status" value="1"/>
</dbReference>
<dbReference type="GO" id="GO:0008829">
    <property type="term" value="F:dCTP deaminase activity"/>
    <property type="evidence" value="ECO:0007669"/>
    <property type="project" value="InterPro"/>
</dbReference>
<organism evidence="3 4">
    <name type="scientific">Penicillium chermesinum</name>
    <dbReference type="NCBI Taxonomy" id="63820"/>
    <lineage>
        <taxon>Eukaryota</taxon>
        <taxon>Fungi</taxon>
        <taxon>Dikarya</taxon>
        <taxon>Ascomycota</taxon>
        <taxon>Pezizomycotina</taxon>
        <taxon>Eurotiomycetes</taxon>
        <taxon>Eurotiomycetidae</taxon>
        <taxon>Eurotiales</taxon>
        <taxon>Aspergillaceae</taxon>
        <taxon>Penicillium</taxon>
    </lineage>
</organism>
<dbReference type="RefSeq" id="XP_058328293.1">
    <property type="nucleotide sequence ID" value="XM_058477948.1"/>
</dbReference>
<dbReference type="Proteomes" id="UP001150941">
    <property type="component" value="Unassembled WGS sequence"/>
</dbReference>
<keyword evidence="4" id="KW-1185">Reference proteome</keyword>